<reference evidence="2" key="2">
    <citation type="submission" date="2008-12" db="EMBL/GenBank/DDBJ databases">
        <title>Improved gene annotation of the rice (Oryza sativa) genomes.</title>
        <authorList>
            <person name="Wang J."/>
            <person name="Li R."/>
            <person name="Fan W."/>
            <person name="Huang Q."/>
            <person name="Zhang J."/>
            <person name="Zhou Y."/>
            <person name="Hu Y."/>
            <person name="Zi S."/>
            <person name="Li J."/>
            <person name="Ni P."/>
            <person name="Zheng H."/>
            <person name="Zhang Y."/>
            <person name="Zhao M."/>
            <person name="Hao Q."/>
            <person name="McDermott J."/>
            <person name="Samudrala R."/>
            <person name="Kristiansen K."/>
            <person name="Wong G.K.-S."/>
        </authorList>
    </citation>
    <scope>NUCLEOTIDE SEQUENCE</scope>
</reference>
<organism evidence="2">
    <name type="scientific">Oryza sativa subsp. japonica</name>
    <name type="common">Rice</name>
    <dbReference type="NCBI Taxonomy" id="39947"/>
    <lineage>
        <taxon>Eukaryota</taxon>
        <taxon>Viridiplantae</taxon>
        <taxon>Streptophyta</taxon>
        <taxon>Embryophyta</taxon>
        <taxon>Tracheophyta</taxon>
        <taxon>Spermatophyta</taxon>
        <taxon>Magnoliopsida</taxon>
        <taxon>Liliopsida</taxon>
        <taxon>Poales</taxon>
        <taxon>Poaceae</taxon>
        <taxon>BOP clade</taxon>
        <taxon>Oryzoideae</taxon>
        <taxon>Oryzeae</taxon>
        <taxon>Oryzinae</taxon>
        <taxon>Oryza</taxon>
        <taxon>Oryza sativa</taxon>
    </lineage>
</organism>
<name>A2ZS31_ORYSJ</name>
<dbReference type="EMBL" id="CM000138">
    <property type="protein sequence ID" value="EAZ11528.1"/>
    <property type="molecule type" value="Genomic_DNA"/>
</dbReference>
<dbReference type="Proteomes" id="UP000007752">
    <property type="component" value="Chromosome 1"/>
</dbReference>
<feature type="compositionally biased region" description="Gly residues" evidence="1">
    <location>
        <begin position="90"/>
        <end position="101"/>
    </location>
</feature>
<evidence type="ECO:0000313" key="2">
    <source>
        <dbReference type="EMBL" id="EAZ11528.1"/>
    </source>
</evidence>
<proteinExistence type="predicted"/>
<feature type="region of interest" description="Disordered" evidence="1">
    <location>
        <begin position="70"/>
        <end position="101"/>
    </location>
</feature>
<dbReference type="AlphaFoldDB" id="A2ZS31"/>
<gene>
    <name evidence="2" type="ORF">OsJ_01394</name>
</gene>
<accession>A2ZS31</accession>
<feature type="compositionally biased region" description="Basic and acidic residues" evidence="1">
    <location>
        <begin position="73"/>
        <end position="87"/>
    </location>
</feature>
<reference evidence="2" key="1">
    <citation type="journal article" date="2005" name="PLoS Biol.">
        <title>The genomes of Oryza sativa: a history of duplications.</title>
        <authorList>
            <person name="Yu J."/>
            <person name="Wang J."/>
            <person name="Lin W."/>
            <person name="Li S."/>
            <person name="Li H."/>
            <person name="Zhou J."/>
            <person name="Ni P."/>
            <person name="Dong W."/>
            <person name="Hu S."/>
            <person name="Zeng C."/>
            <person name="Zhang J."/>
            <person name="Zhang Y."/>
            <person name="Li R."/>
            <person name="Xu Z."/>
            <person name="Li S."/>
            <person name="Li X."/>
            <person name="Zheng H."/>
            <person name="Cong L."/>
            <person name="Lin L."/>
            <person name="Yin J."/>
            <person name="Geng J."/>
            <person name="Li G."/>
            <person name="Shi J."/>
            <person name="Liu J."/>
            <person name="Lv H."/>
            <person name="Li J."/>
            <person name="Wang J."/>
            <person name="Deng Y."/>
            <person name="Ran L."/>
            <person name="Shi X."/>
            <person name="Wang X."/>
            <person name="Wu Q."/>
            <person name="Li C."/>
            <person name="Ren X."/>
            <person name="Wang J."/>
            <person name="Wang X."/>
            <person name="Li D."/>
            <person name="Liu D."/>
            <person name="Zhang X."/>
            <person name="Ji Z."/>
            <person name="Zhao W."/>
            <person name="Sun Y."/>
            <person name="Zhang Z."/>
            <person name="Bao J."/>
            <person name="Han Y."/>
            <person name="Dong L."/>
            <person name="Ji J."/>
            <person name="Chen P."/>
            <person name="Wu S."/>
            <person name="Liu J."/>
            <person name="Xiao Y."/>
            <person name="Bu D."/>
            <person name="Tan J."/>
            <person name="Yang L."/>
            <person name="Ye C."/>
            <person name="Zhang J."/>
            <person name="Xu J."/>
            <person name="Zhou Y."/>
            <person name="Yu Y."/>
            <person name="Zhang B."/>
            <person name="Zhuang S."/>
            <person name="Wei H."/>
            <person name="Liu B."/>
            <person name="Lei M."/>
            <person name="Yu H."/>
            <person name="Li Y."/>
            <person name="Xu H."/>
            <person name="Wei S."/>
            <person name="He X."/>
            <person name="Fang L."/>
            <person name="Zhang Z."/>
            <person name="Zhang Y."/>
            <person name="Huang X."/>
            <person name="Su Z."/>
            <person name="Tong W."/>
            <person name="Li J."/>
            <person name="Tong Z."/>
            <person name="Li S."/>
            <person name="Ye J."/>
            <person name="Wang L."/>
            <person name="Fang L."/>
            <person name="Lei T."/>
            <person name="Chen C."/>
            <person name="Chen H."/>
            <person name="Xu Z."/>
            <person name="Li H."/>
            <person name="Huang H."/>
            <person name="Zhang F."/>
            <person name="Xu H."/>
            <person name="Li N."/>
            <person name="Zhao C."/>
            <person name="Li S."/>
            <person name="Dong L."/>
            <person name="Huang Y."/>
            <person name="Li L."/>
            <person name="Xi Y."/>
            <person name="Qi Q."/>
            <person name="Li W."/>
            <person name="Zhang B."/>
            <person name="Hu W."/>
            <person name="Zhang Y."/>
            <person name="Tian X."/>
            <person name="Jiao Y."/>
            <person name="Liang X."/>
            <person name="Jin J."/>
            <person name="Gao L."/>
            <person name="Zheng W."/>
            <person name="Hao B."/>
            <person name="Liu S."/>
            <person name="Wang W."/>
            <person name="Yuan L."/>
            <person name="Cao M."/>
            <person name="McDermott J."/>
            <person name="Samudrala R."/>
            <person name="Wang J."/>
            <person name="Wong G.K."/>
            <person name="Yang H."/>
        </authorList>
    </citation>
    <scope>NUCLEOTIDE SEQUENCE [LARGE SCALE GENOMIC DNA]</scope>
</reference>
<sequence length="101" mass="10516">MGWVAFLIVSSDGTAGSPQLTGVLNLAKLVHRLVAAELAKNSFAVGLNAYLISDYMKQLLPGRAGSVDGVLQHLEEDNPGEEQRDARGVPLGGGGDNVGDE</sequence>
<protein>
    <submittedName>
        <fullName evidence="2">Uncharacterized protein</fullName>
    </submittedName>
</protein>
<evidence type="ECO:0000256" key="1">
    <source>
        <dbReference type="SAM" id="MobiDB-lite"/>
    </source>
</evidence>